<dbReference type="InterPro" id="IPR002035">
    <property type="entry name" value="VWF_A"/>
</dbReference>
<feature type="domain" description="VWFA" evidence="1">
    <location>
        <begin position="330"/>
        <end position="520"/>
    </location>
</feature>
<dbReference type="SUPFAM" id="SSF53300">
    <property type="entry name" value="vWA-like"/>
    <property type="match status" value="1"/>
</dbReference>
<accession>A0A200Q196</accession>
<name>A0A200Q196_MACCD</name>
<reference evidence="2 3" key="1">
    <citation type="journal article" date="2017" name="Mol. Plant">
        <title>The Genome of Medicinal Plant Macleaya cordata Provides New Insights into Benzylisoquinoline Alkaloids Metabolism.</title>
        <authorList>
            <person name="Liu X."/>
            <person name="Liu Y."/>
            <person name="Huang P."/>
            <person name="Ma Y."/>
            <person name="Qing Z."/>
            <person name="Tang Q."/>
            <person name="Cao H."/>
            <person name="Cheng P."/>
            <person name="Zheng Y."/>
            <person name="Yuan Z."/>
            <person name="Zhou Y."/>
            <person name="Liu J."/>
            <person name="Tang Z."/>
            <person name="Zhuo Y."/>
            <person name="Zhang Y."/>
            <person name="Yu L."/>
            <person name="Huang J."/>
            <person name="Yang P."/>
            <person name="Peng Q."/>
            <person name="Zhang J."/>
            <person name="Jiang W."/>
            <person name="Zhang Z."/>
            <person name="Lin K."/>
            <person name="Ro D.K."/>
            <person name="Chen X."/>
            <person name="Xiong X."/>
            <person name="Shang Y."/>
            <person name="Huang S."/>
            <person name="Zeng J."/>
        </authorList>
    </citation>
    <scope>NUCLEOTIDE SEQUENCE [LARGE SCALE GENOMIC DNA]</scope>
    <source>
        <strain evidence="3">cv. BLH2017</strain>
        <tissue evidence="2">Root</tissue>
    </source>
</reference>
<dbReference type="EMBL" id="MVGT01003342">
    <property type="protein sequence ID" value="OVA04233.1"/>
    <property type="molecule type" value="Genomic_DNA"/>
</dbReference>
<keyword evidence="3" id="KW-1185">Reference proteome</keyword>
<dbReference type="InParanoid" id="A0A200Q196"/>
<dbReference type="OMA" id="ACFECIS"/>
<dbReference type="SMART" id="SM00327">
    <property type="entry name" value="VWA"/>
    <property type="match status" value="1"/>
</dbReference>
<gene>
    <name evidence="2" type="ORF">BVC80_1403g20</name>
</gene>
<dbReference type="Gene3D" id="3.40.50.410">
    <property type="entry name" value="von Willebrand factor, type A domain"/>
    <property type="match status" value="1"/>
</dbReference>
<dbReference type="PANTHER" id="PTHR46503:SF1">
    <property type="entry name" value="INTER-ALPHA-TRYPSIN INHIBITOR HEAVY CHAIN-LIKE PROTEIN"/>
    <property type="match status" value="1"/>
</dbReference>
<organism evidence="2 3">
    <name type="scientific">Macleaya cordata</name>
    <name type="common">Five-seeded plume-poppy</name>
    <name type="synonym">Bocconia cordata</name>
    <dbReference type="NCBI Taxonomy" id="56857"/>
    <lineage>
        <taxon>Eukaryota</taxon>
        <taxon>Viridiplantae</taxon>
        <taxon>Streptophyta</taxon>
        <taxon>Embryophyta</taxon>
        <taxon>Tracheophyta</taxon>
        <taxon>Spermatophyta</taxon>
        <taxon>Magnoliopsida</taxon>
        <taxon>Ranunculales</taxon>
        <taxon>Papaveraceae</taxon>
        <taxon>Papaveroideae</taxon>
        <taxon>Macleaya</taxon>
    </lineage>
</organism>
<proteinExistence type="predicted"/>
<dbReference type="STRING" id="56857.A0A200Q196"/>
<dbReference type="AlphaFoldDB" id="A0A200Q196"/>
<comment type="caution">
    <text evidence="2">The sequence shown here is derived from an EMBL/GenBank/DDBJ whole genome shotgun (WGS) entry which is preliminary data.</text>
</comment>
<dbReference type="FunCoup" id="A0A200Q196">
    <property type="interactions" value="470"/>
</dbReference>
<evidence type="ECO:0000313" key="2">
    <source>
        <dbReference type="EMBL" id="OVA04233.1"/>
    </source>
</evidence>
<evidence type="ECO:0000259" key="1">
    <source>
        <dbReference type="PROSITE" id="PS50234"/>
    </source>
</evidence>
<protein>
    <submittedName>
        <fullName evidence="2">von Willebrand factor</fullName>
    </submittedName>
</protein>
<dbReference type="OrthoDB" id="1729737at2759"/>
<dbReference type="InterPro" id="IPR036465">
    <property type="entry name" value="vWFA_dom_sf"/>
</dbReference>
<dbReference type="CDD" id="cd01461">
    <property type="entry name" value="vWA_interalpha_trypsin_inhibitor"/>
    <property type="match status" value="1"/>
</dbReference>
<dbReference type="Pfam" id="PF13768">
    <property type="entry name" value="VWA_3"/>
    <property type="match status" value="1"/>
</dbReference>
<sequence>MAEEFVKSVEEGLKLSKRIYFGKDHSVSAPQQSVMEKNSHLPTSPMVYAVISDPSVVDNPDIPSYQPHVHGRCDPPALIPLHMKEVSMEVACYLDTAFVSVSGLWKVHCVMRSRSCFCRLVVPMGEQGSVLGVEVDVSGRSYSTQLIAMEEKMDMGKAAKTQDGGFLKPQIFTLPIPQVEGGSIVSVKISWSQKLIYNSGQFSLGIPFKFPEFVASPGKGISKREKIMLNVSSGTGTEIQCMKASHPLKLIRKQVGRLACSYEADVFAWSHTDFSFSYAIISKYLQESSSDILGGLLLQSPSMQDFDQREMFCFYLFPGSNQSRKVFRKEVVFLIDISGSMRGRPIESMKNALSAALSKLNLEDSFSIIAFNEETFLFSSSLELATKETIEKATQWMQKFFVAGGGTNILLPLNQALGMLSNTFDSVPLIILITDGAVEDERHICDLVRSQVSNRGSRFPRISTFGIGTYCNHYFLQVLALIGRGYYDAAYCPDSIDIRFQRLYTTASSTILANITIDKLDHLETNEVYPRHIPDLSAGSPLIVSGRYQGEFPDSLKVSGLLADMSNFTINLKVQRAKEIPLDKVVAKKQIDMLTAQAWLSQSKELEEKVVKISIQSSLPSEYTRMVLLQTERGKQAFESVGIQEVLHNLDLQKLVDSKGRKIILLRSLGYGFGNSTATAENKPPRFGEPLLSDSVADPIVKAASNCCTKLCDCWCGMCCIRTCSQINEQCAIVLTQLCAALSCFGCLSWCAEVCCDF</sequence>
<evidence type="ECO:0000313" key="3">
    <source>
        <dbReference type="Proteomes" id="UP000195402"/>
    </source>
</evidence>
<dbReference type="Proteomes" id="UP000195402">
    <property type="component" value="Unassembled WGS sequence"/>
</dbReference>
<dbReference type="PROSITE" id="PS50234">
    <property type="entry name" value="VWFA"/>
    <property type="match status" value="1"/>
</dbReference>
<dbReference type="PANTHER" id="PTHR46503">
    <property type="entry name" value="INTER-ALPHA-TRYPSIN INHIBITOR HEAVY CHAIN-LIKE PROTEIN"/>
    <property type="match status" value="1"/>
</dbReference>